<accession>A0A1W1C9M1</accession>
<evidence type="ECO:0008006" key="2">
    <source>
        <dbReference type="Google" id="ProtNLM"/>
    </source>
</evidence>
<dbReference type="AlphaFoldDB" id="A0A1W1C9M1"/>
<sequence length="217" mass="25018">MKKLLLTLLFTKLLLSDYTVSYQFDEGSDMSLIETMQYKDSNNIKLSYHYSNDNSSIEETGLYRILGKNYIVSYRDKKLTYTDVIFDDSTSDNDNSPKQPFFKLIKKLDKEYIAGFNGEIWLVESTEDGKTEQEKIVICSNKELVNAVKDYFKIMRDFGEGASGQEFDEELESMFMVKDGYVLIAADGIELVKFEKNSISSKVFTLPKGVIKYKEED</sequence>
<evidence type="ECO:0000313" key="1">
    <source>
        <dbReference type="EMBL" id="SFV62538.1"/>
    </source>
</evidence>
<protein>
    <recommendedName>
        <fullName evidence="2">DUF4412 domain-containing protein</fullName>
    </recommendedName>
</protein>
<gene>
    <name evidence="1" type="ORF">MNB_SV-9-911</name>
</gene>
<reference evidence="1" key="1">
    <citation type="submission" date="2016-10" db="EMBL/GenBank/DDBJ databases">
        <authorList>
            <person name="de Groot N.N."/>
        </authorList>
    </citation>
    <scope>NUCLEOTIDE SEQUENCE</scope>
</reference>
<name>A0A1W1C9M1_9ZZZZ</name>
<organism evidence="1">
    <name type="scientific">hydrothermal vent metagenome</name>
    <dbReference type="NCBI Taxonomy" id="652676"/>
    <lineage>
        <taxon>unclassified sequences</taxon>
        <taxon>metagenomes</taxon>
        <taxon>ecological metagenomes</taxon>
    </lineage>
</organism>
<dbReference type="EMBL" id="FPHG01000054">
    <property type="protein sequence ID" value="SFV62538.1"/>
    <property type="molecule type" value="Genomic_DNA"/>
</dbReference>
<proteinExistence type="predicted"/>